<evidence type="ECO:0000256" key="1">
    <source>
        <dbReference type="SAM" id="MobiDB-lite"/>
    </source>
</evidence>
<name>A0A0G4EE93_VITBC</name>
<evidence type="ECO:0000313" key="2">
    <source>
        <dbReference type="EMBL" id="CEL93874.1"/>
    </source>
</evidence>
<dbReference type="AlphaFoldDB" id="A0A0G4EE93"/>
<dbReference type="InParanoid" id="A0A0G4EE93"/>
<evidence type="ECO:0000313" key="3">
    <source>
        <dbReference type="Proteomes" id="UP000041254"/>
    </source>
</evidence>
<gene>
    <name evidence="2" type="ORF">Vbra_11410</name>
</gene>
<accession>A0A0G4EE93</accession>
<protein>
    <submittedName>
        <fullName evidence="2">Uncharacterized protein</fullName>
    </submittedName>
</protein>
<dbReference type="EMBL" id="CDMY01000198">
    <property type="protein sequence ID" value="CEL93874.1"/>
    <property type="molecule type" value="Genomic_DNA"/>
</dbReference>
<feature type="region of interest" description="Disordered" evidence="1">
    <location>
        <begin position="300"/>
        <end position="325"/>
    </location>
</feature>
<dbReference type="Proteomes" id="UP000041254">
    <property type="component" value="Unassembled WGS sequence"/>
</dbReference>
<keyword evidence="3" id="KW-1185">Reference proteome</keyword>
<proteinExistence type="predicted"/>
<reference evidence="2 3" key="1">
    <citation type="submission" date="2014-11" db="EMBL/GenBank/DDBJ databases">
        <authorList>
            <person name="Zhu J."/>
            <person name="Qi W."/>
            <person name="Song R."/>
        </authorList>
    </citation>
    <scope>NUCLEOTIDE SEQUENCE [LARGE SCALE GENOMIC DNA]</scope>
</reference>
<dbReference type="VEuPathDB" id="CryptoDB:Vbra_11410"/>
<sequence>MPGASSTSYADQQAEQERIAWVKERVATLVESKRCGDPAVLHQTVQEIRGQLPVIVMHIPAWLRGGDHAVTAAVAILEALAEFILPELQMESNIIDPLRMLAEEFHNHKIRAQAAELASRLTRPVEFPAPVGNYQESLYLPPADGVPSERRKDFQLGIAKSLKRAFKGSVAFAIRGEGDHDQWLICTSKKPIDDAIKHRIIGVVGECYESFQHKIAAEKKEAAQKRQGKERTVSRGYVEEKHGTILGHTDAGQKPPGTYQPCLSFLKPSSMLLAHSRHLGPIAMYNEALFSARLGKYKQEKEEKKAQEASKKQRRSNEDERSFIRKGVDMIRGSFLRSGN</sequence>
<organism evidence="2 3">
    <name type="scientific">Vitrella brassicaformis (strain CCMP3155)</name>
    <dbReference type="NCBI Taxonomy" id="1169540"/>
    <lineage>
        <taxon>Eukaryota</taxon>
        <taxon>Sar</taxon>
        <taxon>Alveolata</taxon>
        <taxon>Colpodellida</taxon>
        <taxon>Vitrellaceae</taxon>
        <taxon>Vitrella</taxon>
    </lineage>
</organism>